<dbReference type="OrthoDB" id="785612at2759"/>
<dbReference type="AlphaFoldDB" id="A0A9D3VUD3"/>
<organism evidence="1 2">
    <name type="scientific">Gossypium stocksii</name>
    <dbReference type="NCBI Taxonomy" id="47602"/>
    <lineage>
        <taxon>Eukaryota</taxon>
        <taxon>Viridiplantae</taxon>
        <taxon>Streptophyta</taxon>
        <taxon>Embryophyta</taxon>
        <taxon>Tracheophyta</taxon>
        <taxon>Spermatophyta</taxon>
        <taxon>Magnoliopsida</taxon>
        <taxon>eudicotyledons</taxon>
        <taxon>Gunneridae</taxon>
        <taxon>Pentapetalae</taxon>
        <taxon>rosids</taxon>
        <taxon>malvids</taxon>
        <taxon>Malvales</taxon>
        <taxon>Malvaceae</taxon>
        <taxon>Malvoideae</taxon>
        <taxon>Gossypium</taxon>
    </lineage>
</organism>
<dbReference type="Proteomes" id="UP000828251">
    <property type="component" value="Unassembled WGS sequence"/>
</dbReference>
<evidence type="ECO:0000313" key="1">
    <source>
        <dbReference type="EMBL" id="KAH1096699.1"/>
    </source>
</evidence>
<reference evidence="1 2" key="1">
    <citation type="journal article" date="2021" name="Plant Biotechnol. J.">
        <title>Multi-omics assisted identification of the key and species-specific regulatory components of drought-tolerant mechanisms in Gossypium stocksii.</title>
        <authorList>
            <person name="Yu D."/>
            <person name="Ke L."/>
            <person name="Zhang D."/>
            <person name="Wu Y."/>
            <person name="Sun Y."/>
            <person name="Mei J."/>
            <person name="Sun J."/>
            <person name="Sun Y."/>
        </authorList>
    </citation>
    <scope>NUCLEOTIDE SEQUENCE [LARGE SCALE GENOMIC DNA]</scope>
    <source>
        <strain evidence="2">cv. E1</strain>
        <tissue evidence="1">Leaf</tissue>
    </source>
</reference>
<dbReference type="PANTHER" id="PTHR11697:SF230">
    <property type="entry name" value="ZINC FINGER, MYM DOMAIN CONTAINING 1"/>
    <property type="match status" value="1"/>
</dbReference>
<name>A0A9D3VUD3_9ROSI</name>
<dbReference type="PANTHER" id="PTHR11697">
    <property type="entry name" value="GENERAL TRANSCRIPTION FACTOR 2-RELATED ZINC FINGER PROTEIN"/>
    <property type="match status" value="1"/>
</dbReference>
<proteinExistence type="predicted"/>
<gene>
    <name evidence="1" type="ORF">J1N35_013620</name>
</gene>
<dbReference type="EMBL" id="JAIQCV010000005">
    <property type="protein sequence ID" value="KAH1096699.1"/>
    <property type="molecule type" value="Genomic_DNA"/>
</dbReference>
<accession>A0A9D3VUD3</accession>
<keyword evidence="2" id="KW-1185">Reference proteome</keyword>
<dbReference type="InterPro" id="IPR055298">
    <property type="entry name" value="AtLOH3-like"/>
</dbReference>
<evidence type="ECO:0000313" key="2">
    <source>
        <dbReference type="Proteomes" id="UP000828251"/>
    </source>
</evidence>
<sequence length="175" mass="20775">MFSKKKNLSNKQVSELNDIILAFQTNYEKETTTLMRMFDLVCIVLQDIIKFGNLTQRSKANGIYDVMTSIEFVFILYFMIKMLGITDDLYQRDNLTIEHHHRFDIFIARIDLLQIEMNSCFNDEVVELLVLNFPLDPCDNYKAFRVEDIYKLMNDFYLDFTDQEKNIREDSIGAF</sequence>
<protein>
    <submittedName>
        <fullName evidence="1">Uncharacterized protein</fullName>
    </submittedName>
</protein>
<comment type="caution">
    <text evidence="1">The sequence shown here is derived from an EMBL/GenBank/DDBJ whole genome shotgun (WGS) entry which is preliminary data.</text>
</comment>